<dbReference type="InterPro" id="IPR000468">
    <property type="entry name" value="Barstar"/>
</dbReference>
<dbReference type="Pfam" id="PF01337">
    <property type="entry name" value="Barstar"/>
    <property type="match status" value="1"/>
</dbReference>
<feature type="domain" description="Barstar (barnase inhibitor)" evidence="2">
    <location>
        <begin position="1"/>
        <end position="102"/>
    </location>
</feature>
<proteinExistence type="inferred from homology"/>
<evidence type="ECO:0000313" key="4">
    <source>
        <dbReference type="Proteomes" id="UP001352263"/>
    </source>
</evidence>
<sequence>MPSIQIDGRQLTNWDQFHDTCKTAFGFPDFYGRNMDAWIDCMSGLRDDDGMSSWVLAEDEQLQIQVLNSDVLRRDAPDILSALEECTAEVNQLCSESGEKPALGLVLR</sequence>
<protein>
    <submittedName>
        <fullName evidence="3">Barstar family protein</fullName>
    </submittedName>
</protein>
<dbReference type="RefSeq" id="WP_326506985.1">
    <property type="nucleotide sequence ID" value="NZ_JAWIIV010000010.1"/>
</dbReference>
<name>A0ABU6J9E7_9BURK</name>
<evidence type="ECO:0000259" key="2">
    <source>
        <dbReference type="Pfam" id="PF01337"/>
    </source>
</evidence>
<dbReference type="Gene3D" id="3.30.370.10">
    <property type="entry name" value="Barstar-like"/>
    <property type="match status" value="1"/>
</dbReference>
<comment type="similarity">
    <text evidence="1">Belongs to the barstar family.</text>
</comment>
<dbReference type="EMBL" id="JAWIIV010000010">
    <property type="protein sequence ID" value="MEC4720277.1"/>
    <property type="molecule type" value="Genomic_DNA"/>
</dbReference>
<accession>A0ABU6J9E7</accession>
<organism evidence="3 4">
    <name type="scientific">Noviherbaspirillum album</name>
    <dbReference type="NCBI Taxonomy" id="3080276"/>
    <lineage>
        <taxon>Bacteria</taxon>
        <taxon>Pseudomonadati</taxon>
        <taxon>Pseudomonadota</taxon>
        <taxon>Betaproteobacteria</taxon>
        <taxon>Burkholderiales</taxon>
        <taxon>Oxalobacteraceae</taxon>
        <taxon>Noviherbaspirillum</taxon>
    </lineage>
</organism>
<keyword evidence="4" id="KW-1185">Reference proteome</keyword>
<gene>
    <name evidence="3" type="ORF">RY831_14040</name>
</gene>
<evidence type="ECO:0000256" key="1">
    <source>
        <dbReference type="ARBA" id="ARBA00006845"/>
    </source>
</evidence>
<dbReference type="InterPro" id="IPR035905">
    <property type="entry name" value="Barstar-like_sf"/>
</dbReference>
<evidence type="ECO:0000313" key="3">
    <source>
        <dbReference type="EMBL" id="MEC4720277.1"/>
    </source>
</evidence>
<reference evidence="3 4" key="1">
    <citation type="submission" date="2023-10" db="EMBL/GenBank/DDBJ databases">
        <title>Noviherbaspirillum sp. CPCC 100848 genome assembly.</title>
        <authorList>
            <person name="Li X.Y."/>
            <person name="Fang X.M."/>
        </authorList>
    </citation>
    <scope>NUCLEOTIDE SEQUENCE [LARGE SCALE GENOMIC DNA]</scope>
    <source>
        <strain evidence="3 4">CPCC 100848</strain>
    </source>
</reference>
<comment type="caution">
    <text evidence="3">The sequence shown here is derived from an EMBL/GenBank/DDBJ whole genome shotgun (WGS) entry which is preliminary data.</text>
</comment>
<dbReference type="SUPFAM" id="SSF52038">
    <property type="entry name" value="Barstar-related"/>
    <property type="match status" value="1"/>
</dbReference>
<dbReference type="Proteomes" id="UP001352263">
    <property type="component" value="Unassembled WGS sequence"/>
</dbReference>